<comment type="caution">
    <text evidence="1">The sequence shown here is derived from an EMBL/GenBank/DDBJ whole genome shotgun (WGS) entry which is preliminary data.</text>
</comment>
<evidence type="ECO:0008006" key="3">
    <source>
        <dbReference type="Google" id="ProtNLM"/>
    </source>
</evidence>
<dbReference type="EMBL" id="JACCAB010000001">
    <property type="protein sequence ID" value="NYG06972.1"/>
    <property type="molecule type" value="Genomic_DNA"/>
</dbReference>
<dbReference type="InterPro" id="IPR009351">
    <property type="entry name" value="AlkZ-like"/>
</dbReference>
<gene>
    <name evidence="1" type="ORF">BJ986_001459</name>
</gene>
<organism evidence="1 2">
    <name type="scientific">Pedococcus badiiscoriae</name>
    <dbReference type="NCBI Taxonomy" id="642776"/>
    <lineage>
        <taxon>Bacteria</taxon>
        <taxon>Bacillati</taxon>
        <taxon>Actinomycetota</taxon>
        <taxon>Actinomycetes</taxon>
        <taxon>Micrococcales</taxon>
        <taxon>Intrasporangiaceae</taxon>
        <taxon>Pedococcus</taxon>
    </lineage>
</organism>
<proteinExistence type="predicted"/>
<accession>A0A852WNZ2</accession>
<dbReference type="Pfam" id="PF06224">
    <property type="entry name" value="AlkZ-like"/>
    <property type="match status" value="1"/>
</dbReference>
<evidence type="ECO:0000313" key="2">
    <source>
        <dbReference type="Proteomes" id="UP000573599"/>
    </source>
</evidence>
<sequence>MDEILLSRAEARRIAVRAQLLDAPQPTDLLDAVRHLASVQVDLTAAVAPSADLVCWSRLGRRYTVGDLDELFQERAVVELRGFLRPAEDIRLYRAEMAQWPGPEPLRDWQMDVAEWVSANDDCRLDILEQLESEAPLSARRLPDSCVVPWRSTGWTNNKNTQRMLDFMEARGEVAVVSREGRERQWDLATRVFPETAAMPLQEALLERARRRLAALGLAREKAAEAPGEPNDVGQVGTVAFVEGVRGPWRVDPEQLDRLAEPFVGRTVLLSPLDRLVFDRKRMAELFEFDYQLEMYKPAAKRRWGYWAMPILHGDRFVGKLDATADLAAGVLRVDAVHEDAPLPADVRAAVDAEIADLAEWLGLVVAR</sequence>
<dbReference type="PANTHER" id="PTHR30528">
    <property type="entry name" value="CYTOPLASMIC PROTEIN"/>
    <property type="match status" value="1"/>
</dbReference>
<protein>
    <recommendedName>
        <fullName evidence="3">Winged helix-turn-helix domain-containing protein</fullName>
    </recommendedName>
</protein>
<dbReference type="AlphaFoldDB" id="A0A852WNZ2"/>
<evidence type="ECO:0000313" key="1">
    <source>
        <dbReference type="EMBL" id="NYG06972.1"/>
    </source>
</evidence>
<dbReference type="Proteomes" id="UP000573599">
    <property type="component" value="Unassembled WGS sequence"/>
</dbReference>
<dbReference type="RefSeq" id="WP_179421375.1">
    <property type="nucleotide sequence ID" value="NZ_JACCAB010000001.1"/>
</dbReference>
<dbReference type="PANTHER" id="PTHR30528:SF0">
    <property type="entry name" value="CYTOPLASMIC PROTEIN"/>
    <property type="match status" value="1"/>
</dbReference>
<reference evidence="1 2" key="1">
    <citation type="submission" date="2020-07" db="EMBL/GenBank/DDBJ databases">
        <title>Sequencing the genomes of 1000 actinobacteria strains.</title>
        <authorList>
            <person name="Klenk H.-P."/>
        </authorList>
    </citation>
    <scope>NUCLEOTIDE SEQUENCE [LARGE SCALE GENOMIC DNA]</scope>
    <source>
        <strain evidence="1 2">DSM 23987</strain>
    </source>
</reference>
<keyword evidence="2" id="KW-1185">Reference proteome</keyword>
<name>A0A852WNZ2_9MICO</name>